<dbReference type="EMBL" id="JBBNAF010000010">
    <property type="protein sequence ID" value="KAK9106608.1"/>
    <property type="molecule type" value="Genomic_DNA"/>
</dbReference>
<sequence length="49" mass="5785">MNDHLDFQVYINLYMDHNATNLMHFMQFHAIPFELALYLSPKGRQIASS</sequence>
<gene>
    <name evidence="1" type="ORF">Syun_022619</name>
</gene>
<reference evidence="1 2" key="1">
    <citation type="submission" date="2024-01" db="EMBL/GenBank/DDBJ databases">
        <title>Genome assemblies of Stephania.</title>
        <authorList>
            <person name="Yang L."/>
        </authorList>
    </citation>
    <scope>NUCLEOTIDE SEQUENCE [LARGE SCALE GENOMIC DNA]</scope>
    <source>
        <strain evidence="1">YNDBR</strain>
        <tissue evidence="1">Leaf</tissue>
    </source>
</reference>
<dbReference type="AlphaFoldDB" id="A0AAP0FDM2"/>
<accession>A0AAP0FDM2</accession>
<organism evidence="1 2">
    <name type="scientific">Stephania yunnanensis</name>
    <dbReference type="NCBI Taxonomy" id="152371"/>
    <lineage>
        <taxon>Eukaryota</taxon>
        <taxon>Viridiplantae</taxon>
        <taxon>Streptophyta</taxon>
        <taxon>Embryophyta</taxon>
        <taxon>Tracheophyta</taxon>
        <taxon>Spermatophyta</taxon>
        <taxon>Magnoliopsida</taxon>
        <taxon>Ranunculales</taxon>
        <taxon>Menispermaceae</taxon>
        <taxon>Menispermoideae</taxon>
        <taxon>Cissampelideae</taxon>
        <taxon>Stephania</taxon>
    </lineage>
</organism>
<proteinExistence type="predicted"/>
<evidence type="ECO:0000313" key="2">
    <source>
        <dbReference type="Proteomes" id="UP001420932"/>
    </source>
</evidence>
<comment type="caution">
    <text evidence="1">The sequence shown here is derived from an EMBL/GenBank/DDBJ whole genome shotgun (WGS) entry which is preliminary data.</text>
</comment>
<keyword evidence="2" id="KW-1185">Reference proteome</keyword>
<dbReference type="Proteomes" id="UP001420932">
    <property type="component" value="Unassembled WGS sequence"/>
</dbReference>
<name>A0AAP0FDM2_9MAGN</name>
<protein>
    <submittedName>
        <fullName evidence="1">Uncharacterized protein</fullName>
    </submittedName>
</protein>
<evidence type="ECO:0000313" key="1">
    <source>
        <dbReference type="EMBL" id="KAK9106608.1"/>
    </source>
</evidence>